<dbReference type="Proteomes" id="UP001432312">
    <property type="component" value="Chromosome"/>
</dbReference>
<feature type="region of interest" description="Disordered" evidence="1">
    <location>
        <begin position="340"/>
        <end position="369"/>
    </location>
</feature>
<feature type="transmembrane region" description="Helical" evidence="2">
    <location>
        <begin position="188"/>
        <end position="206"/>
    </location>
</feature>
<dbReference type="EMBL" id="CP108036">
    <property type="protein sequence ID" value="WUN77372.1"/>
    <property type="molecule type" value="Genomic_DNA"/>
</dbReference>
<proteinExistence type="predicted"/>
<sequence>MPQWGGGWVPPAAPKPGVIPLQPLSLGDILGGAFASFRRYWKPLVGMMLAVQGIAILLMTLAVGIAVVVVFDRFSTVFDLPPGESAADEDVMALLLAFVPAAVLLLITVTVGAALISALGPAVIQEAVLGRPTTFGAMWRRCWSRLPSVLGTVLLAGLIAGAPMLLVYAIGIPLVIMSADASGPPAGLFVLILGVLVCLPVSVWLATRLSLAPAAAVCEGLGTVAALRRSSHLVKDGWWRVFGITMLGYFVAMAVGYAIQMPFSFVGMAAFLPSMMDAGEPGADPSVAIAGLGVYVICIVVGGLISGLFQFGFPPLVCALLYVDLRMRKENFAETLIAATPPTAPAPTATTAPTTPTPPPTDAPSPDRP</sequence>
<organism evidence="3 4">
    <name type="scientific">Streptomyces erythrochromogenes</name>
    <dbReference type="NCBI Taxonomy" id="285574"/>
    <lineage>
        <taxon>Bacteria</taxon>
        <taxon>Bacillati</taxon>
        <taxon>Actinomycetota</taxon>
        <taxon>Actinomycetes</taxon>
        <taxon>Kitasatosporales</taxon>
        <taxon>Streptomycetaceae</taxon>
        <taxon>Streptomyces</taxon>
    </lineage>
</organism>
<feature type="transmembrane region" description="Helical" evidence="2">
    <location>
        <begin position="294"/>
        <end position="323"/>
    </location>
</feature>
<feature type="transmembrane region" description="Helical" evidence="2">
    <location>
        <begin position="149"/>
        <end position="176"/>
    </location>
</feature>
<keyword evidence="2" id="KW-0472">Membrane</keyword>
<dbReference type="GeneID" id="95494775"/>
<accession>A0ABZ1Q4T7</accession>
<keyword evidence="2" id="KW-0812">Transmembrane</keyword>
<evidence type="ECO:0000256" key="2">
    <source>
        <dbReference type="SAM" id="Phobius"/>
    </source>
</evidence>
<feature type="transmembrane region" description="Helical" evidence="2">
    <location>
        <begin position="91"/>
        <end position="116"/>
    </location>
</feature>
<evidence type="ECO:0008006" key="5">
    <source>
        <dbReference type="Google" id="ProtNLM"/>
    </source>
</evidence>
<feature type="transmembrane region" description="Helical" evidence="2">
    <location>
        <begin position="49"/>
        <end position="71"/>
    </location>
</feature>
<keyword evidence="2" id="KW-1133">Transmembrane helix</keyword>
<name>A0ABZ1Q4T7_9ACTN</name>
<feature type="compositionally biased region" description="Low complexity" evidence="1">
    <location>
        <begin position="340"/>
        <end position="354"/>
    </location>
</feature>
<feature type="transmembrane region" description="Helical" evidence="2">
    <location>
        <begin position="20"/>
        <end position="37"/>
    </location>
</feature>
<gene>
    <name evidence="3" type="ORF">OHA91_02025</name>
</gene>
<feature type="transmembrane region" description="Helical" evidence="2">
    <location>
        <begin position="238"/>
        <end position="259"/>
    </location>
</feature>
<evidence type="ECO:0000313" key="3">
    <source>
        <dbReference type="EMBL" id="WUN77372.1"/>
    </source>
</evidence>
<protein>
    <recommendedName>
        <fullName evidence="5">Glycerophosphoryl diester phosphodiesterase membrane domain-containing protein</fullName>
    </recommendedName>
</protein>
<dbReference type="RefSeq" id="WP_328738420.1">
    <property type="nucleotide sequence ID" value="NZ_CP108036.1"/>
</dbReference>
<reference evidence="3" key="1">
    <citation type="submission" date="2022-10" db="EMBL/GenBank/DDBJ databases">
        <title>The complete genomes of actinobacterial strains from the NBC collection.</title>
        <authorList>
            <person name="Joergensen T.S."/>
            <person name="Alvarez Arevalo M."/>
            <person name="Sterndorff E.B."/>
            <person name="Faurdal D."/>
            <person name="Vuksanovic O."/>
            <person name="Mourched A.-S."/>
            <person name="Charusanti P."/>
            <person name="Shaw S."/>
            <person name="Blin K."/>
            <person name="Weber T."/>
        </authorList>
    </citation>
    <scope>NUCLEOTIDE SEQUENCE</scope>
    <source>
        <strain evidence="3">NBC_00303</strain>
    </source>
</reference>
<evidence type="ECO:0000256" key="1">
    <source>
        <dbReference type="SAM" id="MobiDB-lite"/>
    </source>
</evidence>
<keyword evidence="4" id="KW-1185">Reference proteome</keyword>
<evidence type="ECO:0000313" key="4">
    <source>
        <dbReference type="Proteomes" id="UP001432312"/>
    </source>
</evidence>